<evidence type="ECO:0000313" key="3">
    <source>
        <dbReference type="EMBL" id="NGY03774.1"/>
    </source>
</evidence>
<dbReference type="InterPro" id="IPR002541">
    <property type="entry name" value="Cyt_c_assembly"/>
</dbReference>
<feature type="transmembrane region" description="Helical" evidence="1">
    <location>
        <begin position="80"/>
        <end position="99"/>
    </location>
</feature>
<dbReference type="EMBL" id="JAAMOW010000001">
    <property type="protein sequence ID" value="NGY03774.1"/>
    <property type="molecule type" value="Genomic_DNA"/>
</dbReference>
<feature type="domain" description="Cytochrome c assembly protein" evidence="2">
    <location>
        <begin position="59"/>
        <end position="252"/>
    </location>
</feature>
<dbReference type="Pfam" id="PF01578">
    <property type="entry name" value="Cytochrom_C_asm"/>
    <property type="match status" value="1"/>
</dbReference>
<evidence type="ECO:0000313" key="4">
    <source>
        <dbReference type="Proteomes" id="UP000472676"/>
    </source>
</evidence>
<feature type="transmembrane region" description="Helical" evidence="1">
    <location>
        <begin position="119"/>
        <end position="141"/>
    </location>
</feature>
<keyword evidence="1" id="KW-0472">Membrane</keyword>
<keyword evidence="4" id="KW-1185">Reference proteome</keyword>
<feature type="transmembrane region" description="Helical" evidence="1">
    <location>
        <begin position="36"/>
        <end position="60"/>
    </location>
</feature>
<sequence length="260" mass="28937">MIPTLLACTLYIVTALLIWRRPHPLLERTLPPIALALHGAALSGFVFRAGTITLGFNEALSLFAWQSSLLLWGLCFREPLRILGTAIYPLTALAAVVAVSSPSPTSDIIIDNWKAQLHITLSLFSAGLLTLAAVQSILLAAQDRLLHRHQLTHLARALPPVQTMERLLFQLIGIGFVLLSLTLISGLWFIHDWLAQHLAHKTILSVTAWLIFGTLLWGRVRHGWRGRVAIRWALAGYAMLILAYFGSKLILEEMLGRHWT</sequence>
<feature type="transmembrane region" description="Helical" evidence="1">
    <location>
        <begin position="202"/>
        <end position="220"/>
    </location>
</feature>
<dbReference type="RefSeq" id="WP_166251576.1">
    <property type="nucleotide sequence ID" value="NZ_JAAMOW010000001.1"/>
</dbReference>
<evidence type="ECO:0000256" key="1">
    <source>
        <dbReference type="SAM" id="Phobius"/>
    </source>
</evidence>
<dbReference type="InterPro" id="IPR052372">
    <property type="entry name" value="YpjD/HemX"/>
</dbReference>
<reference evidence="3 4" key="1">
    <citation type="journal article" date="2014" name="Int. J. Syst. Evol. Microbiol.">
        <title>Solimonas terrae sp. nov., isolated from soil.</title>
        <authorList>
            <person name="Kim S.J."/>
            <person name="Moon J.Y."/>
            <person name="Weon H.Y."/>
            <person name="Ahn J.H."/>
            <person name="Chen W.M."/>
            <person name="Kwon S.W."/>
        </authorList>
    </citation>
    <scope>NUCLEOTIDE SEQUENCE [LARGE SCALE GENOMIC DNA]</scope>
    <source>
        <strain evidence="3 4">KIS83-12</strain>
    </source>
</reference>
<dbReference type="PANTHER" id="PTHR38034">
    <property type="entry name" value="INNER MEMBRANE PROTEIN YPJD"/>
    <property type="match status" value="1"/>
</dbReference>
<dbReference type="AlphaFoldDB" id="A0A6M2BN00"/>
<feature type="transmembrane region" description="Helical" evidence="1">
    <location>
        <begin position="167"/>
        <end position="190"/>
    </location>
</feature>
<dbReference type="GO" id="GO:0020037">
    <property type="term" value="F:heme binding"/>
    <property type="evidence" value="ECO:0007669"/>
    <property type="project" value="InterPro"/>
</dbReference>
<evidence type="ECO:0000259" key="2">
    <source>
        <dbReference type="Pfam" id="PF01578"/>
    </source>
</evidence>
<keyword evidence="1" id="KW-0812">Transmembrane</keyword>
<dbReference type="GO" id="GO:0017004">
    <property type="term" value="P:cytochrome complex assembly"/>
    <property type="evidence" value="ECO:0007669"/>
    <property type="project" value="InterPro"/>
</dbReference>
<dbReference type="Proteomes" id="UP000472676">
    <property type="component" value="Unassembled WGS sequence"/>
</dbReference>
<gene>
    <name evidence="3" type="primary">ccsA</name>
    <name evidence="3" type="ORF">G7Y85_03280</name>
</gene>
<dbReference type="PANTHER" id="PTHR38034:SF1">
    <property type="entry name" value="INNER MEMBRANE PROTEIN YPJD"/>
    <property type="match status" value="1"/>
</dbReference>
<protein>
    <submittedName>
        <fullName evidence="3">Cytochrome c biogenesis protein CcsA</fullName>
    </submittedName>
</protein>
<feature type="transmembrane region" description="Helical" evidence="1">
    <location>
        <begin position="232"/>
        <end position="251"/>
    </location>
</feature>
<comment type="caution">
    <text evidence="3">The sequence shown here is derived from an EMBL/GenBank/DDBJ whole genome shotgun (WGS) entry which is preliminary data.</text>
</comment>
<organism evidence="3 4">
    <name type="scientific">Solimonas terrae</name>
    <dbReference type="NCBI Taxonomy" id="1396819"/>
    <lineage>
        <taxon>Bacteria</taxon>
        <taxon>Pseudomonadati</taxon>
        <taxon>Pseudomonadota</taxon>
        <taxon>Gammaproteobacteria</taxon>
        <taxon>Nevskiales</taxon>
        <taxon>Nevskiaceae</taxon>
        <taxon>Solimonas</taxon>
    </lineage>
</organism>
<name>A0A6M2BN00_9GAMM</name>
<accession>A0A6M2BN00</accession>
<proteinExistence type="predicted"/>
<keyword evidence="1" id="KW-1133">Transmembrane helix</keyword>